<organism evidence="3 4">
    <name type="scientific">Romeriopsis navalis LEGE 11480</name>
    <dbReference type="NCBI Taxonomy" id="2777977"/>
    <lineage>
        <taxon>Bacteria</taxon>
        <taxon>Bacillati</taxon>
        <taxon>Cyanobacteriota</taxon>
        <taxon>Cyanophyceae</taxon>
        <taxon>Leptolyngbyales</taxon>
        <taxon>Leptolyngbyaceae</taxon>
        <taxon>Romeriopsis</taxon>
        <taxon>Romeriopsis navalis</taxon>
    </lineage>
</organism>
<feature type="signal peptide" evidence="2">
    <location>
        <begin position="1"/>
        <end position="29"/>
    </location>
</feature>
<proteinExistence type="predicted"/>
<dbReference type="RefSeq" id="WP_264323884.1">
    <property type="nucleotide sequence ID" value="NZ_JADEXQ010000011.1"/>
</dbReference>
<dbReference type="EMBL" id="JADEXQ010000011">
    <property type="protein sequence ID" value="MBE9029063.1"/>
    <property type="molecule type" value="Genomic_DNA"/>
</dbReference>
<protein>
    <submittedName>
        <fullName evidence="3">Uncharacterized protein</fullName>
    </submittedName>
</protein>
<name>A0A928VJU6_9CYAN</name>
<evidence type="ECO:0000313" key="4">
    <source>
        <dbReference type="Proteomes" id="UP000625316"/>
    </source>
</evidence>
<evidence type="ECO:0000256" key="1">
    <source>
        <dbReference type="SAM" id="MobiDB-lite"/>
    </source>
</evidence>
<sequence>MKRRSNQFINITLPIVGAALLSFVAPTIAHDHNHPKLVAKPTSGKMPHAQPDHSKLTKPKMPDAKMRGHHHHKKIAIPAGQLVPKVSLKIEPDAIKGWNMQITLENFEFTPDRINQESQTTNGHAHLMLNGRKIARLYGTRYHIPKLPQGKNILAVVLNTNQHEELTYQGKPIAGTVIIEVP</sequence>
<feature type="compositionally biased region" description="Basic and acidic residues" evidence="1">
    <location>
        <begin position="50"/>
        <end position="66"/>
    </location>
</feature>
<evidence type="ECO:0000256" key="2">
    <source>
        <dbReference type="SAM" id="SignalP"/>
    </source>
</evidence>
<accession>A0A928VJU6</accession>
<reference evidence="3" key="1">
    <citation type="submission" date="2020-10" db="EMBL/GenBank/DDBJ databases">
        <authorList>
            <person name="Castelo-Branco R."/>
            <person name="Eusebio N."/>
            <person name="Adriana R."/>
            <person name="Vieira A."/>
            <person name="Brugerolle De Fraissinette N."/>
            <person name="Rezende De Castro R."/>
            <person name="Schneider M.P."/>
            <person name="Vasconcelos V."/>
            <person name="Leao P.N."/>
        </authorList>
    </citation>
    <scope>NUCLEOTIDE SEQUENCE</scope>
    <source>
        <strain evidence="3">LEGE 11480</strain>
    </source>
</reference>
<keyword evidence="2" id="KW-0732">Signal</keyword>
<evidence type="ECO:0000313" key="3">
    <source>
        <dbReference type="EMBL" id="MBE9029063.1"/>
    </source>
</evidence>
<feature type="chain" id="PRO_5037343720" evidence="2">
    <location>
        <begin position="30"/>
        <end position="182"/>
    </location>
</feature>
<gene>
    <name evidence="3" type="ORF">IQ266_04720</name>
</gene>
<dbReference type="Proteomes" id="UP000625316">
    <property type="component" value="Unassembled WGS sequence"/>
</dbReference>
<comment type="caution">
    <text evidence="3">The sequence shown here is derived from an EMBL/GenBank/DDBJ whole genome shotgun (WGS) entry which is preliminary data.</text>
</comment>
<feature type="region of interest" description="Disordered" evidence="1">
    <location>
        <begin position="39"/>
        <end position="66"/>
    </location>
</feature>
<keyword evidence="4" id="KW-1185">Reference proteome</keyword>
<dbReference type="AlphaFoldDB" id="A0A928VJU6"/>